<dbReference type="InterPro" id="IPR011012">
    <property type="entry name" value="Longin-like_dom_sf"/>
</dbReference>
<keyword evidence="5" id="KW-0472">Membrane</keyword>
<evidence type="ECO:0000256" key="3">
    <source>
        <dbReference type="ARBA" id="ARBA00022448"/>
    </source>
</evidence>
<dbReference type="Gene3D" id="3.30.450.60">
    <property type="match status" value="1"/>
</dbReference>
<dbReference type="InterPro" id="IPR050431">
    <property type="entry name" value="Adaptor_comp_med_subunit"/>
</dbReference>
<reference evidence="8 9" key="1">
    <citation type="submission" date="2024-02" db="EMBL/GenBank/DDBJ databases">
        <authorList>
            <person name="Daric V."/>
            <person name="Darras S."/>
        </authorList>
    </citation>
    <scope>NUCLEOTIDE SEQUENCE [LARGE SCALE GENOMIC DNA]</scope>
</reference>
<evidence type="ECO:0000256" key="2">
    <source>
        <dbReference type="ARBA" id="ARBA00005324"/>
    </source>
</evidence>
<protein>
    <recommendedName>
        <fullName evidence="7">MHD domain-containing protein</fullName>
    </recommendedName>
</protein>
<dbReference type="SUPFAM" id="SSF49447">
    <property type="entry name" value="Second domain of Mu2 adaptin subunit (ap50) of ap2 adaptor"/>
    <property type="match status" value="1"/>
</dbReference>
<proteinExistence type="inferred from homology"/>
<feature type="domain" description="MHD" evidence="7">
    <location>
        <begin position="213"/>
        <end position="460"/>
    </location>
</feature>
<dbReference type="PIRSF" id="PIRSF005992">
    <property type="entry name" value="Clathrin_mu"/>
    <property type="match status" value="1"/>
</dbReference>
<comment type="caution">
    <text evidence="8">The sequence shown here is derived from an EMBL/GenBank/DDBJ whole genome shotgun (WGS) entry which is preliminary data.</text>
</comment>
<dbReference type="InterPro" id="IPR036168">
    <property type="entry name" value="AP2_Mu_C_sf"/>
</dbReference>
<organism evidence="8 9">
    <name type="scientific">Clavelina lepadiformis</name>
    <name type="common">Light-bulb sea squirt</name>
    <name type="synonym">Ascidia lepadiformis</name>
    <dbReference type="NCBI Taxonomy" id="159417"/>
    <lineage>
        <taxon>Eukaryota</taxon>
        <taxon>Metazoa</taxon>
        <taxon>Chordata</taxon>
        <taxon>Tunicata</taxon>
        <taxon>Ascidiacea</taxon>
        <taxon>Aplousobranchia</taxon>
        <taxon>Clavelinidae</taxon>
        <taxon>Clavelina</taxon>
    </lineage>
</organism>
<name>A0ABP0GZY2_CLALP</name>
<evidence type="ECO:0000256" key="1">
    <source>
        <dbReference type="ARBA" id="ARBA00004308"/>
    </source>
</evidence>
<evidence type="ECO:0000256" key="4">
    <source>
        <dbReference type="ARBA" id="ARBA00022927"/>
    </source>
</evidence>
<evidence type="ECO:0000259" key="7">
    <source>
        <dbReference type="PROSITE" id="PS51072"/>
    </source>
</evidence>
<accession>A0ABP0GZY2</accession>
<keyword evidence="9" id="KW-1185">Reference proteome</keyword>
<dbReference type="SUPFAM" id="SSF64356">
    <property type="entry name" value="SNARE-like"/>
    <property type="match status" value="1"/>
</dbReference>
<evidence type="ECO:0000256" key="5">
    <source>
        <dbReference type="ARBA" id="ARBA00023136"/>
    </source>
</evidence>
<keyword evidence="3 6" id="KW-0813">Transport</keyword>
<keyword evidence="4 6" id="KW-0653">Protein transport</keyword>
<sequence length="472" mass="52665">MLSMICKYLNISYVCTVKPGIVNVSEKIEKMLNGVFFSSLAGETLIQKQLLSSTVKWQPEVFAGWLKKCNVGPPKCAVHNGMHYIHIRSGKVYIVVVTDSSNASPFVIVDYLHRLSEILTDLLGTPTPESLLDNIGLVYELLSESTCAGFPKLTDTTKLKPFLSSTVIQPNKSDDLLSMLPDNLFGIAEKEKREIPSQSSKKPLLNNKIETQKNEVYIDLIETLSVIFDASGNLMLCNIIGKLNVKSYLSGDANMTISFNQPNGELSQAITHSSVNKSNLPQDIKMQVSPGNFHALSYNLSNIGESVSMPFTLYSSIMPYPQDKMLTLSLKIHCDLPVRHPAMNLVGKIAIPECAVSASGISSLVNITFNHDRKRSEYCFSCPLFPGNSHHTVTVKLILSSWTAAMVFELDKVLLQFEAPMMCHSEIKITDLKVKSVNTSSLQINKWVRYLTFANSYEFYLKDDWFPHTEMI</sequence>
<comment type="subcellular location">
    <subcellularLocation>
        <location evidence="1">Endomembrane system</location>
    </subcellularLocation>
</comment>
<comment type="similarity">
    <text evidence="2 6">Belongs to the adaptor complexes medium subunit family.</text>
</comment>
<dbReference type="InterPro" id="IPR001392">
    <property type="entry name" value="Clathrin_mu"/>
</dbReference>
<dbReference type="PANTHER" id="PTHR10529">
    <property type="entry name" value="AP COMPLEX SUBUNIT MU"/>
    <property type="match status" value="1"/>
</dbReference>
<dbReference type="InterPro" id="IPR028565">
    <property type="entry name" value="MHD"/>
</dbReference>
<evidence type="ECO:0000313" key="9">
    <source>
        <dbReference type="Proteomes" id="UP001642483"/>
    </source>
</evidence>
<evidence type="ECO:0000256" key="6">
    <source>
        <dbReference type="PIRNR" id="PIRNR005992"/>
    </source>
</evidence>
<gene>
    <name evidence="8" type="ORF">CVLEPA_LOCUS30554</name>
</gene>
<dbReference type="PROSITE" id="PS51072">
    <property type="entry name" value="MHD"/>
    <property type="match status" value="1"/>
</dbReference>
<dbReference type="Proteomes" id="UP001642483">
    <property type="component" value="Unassembled WGS sequence"/>
</dbReference>
<dbReference type="Gene3D" id="2.60.40.1170">
    <property type="entry name" value="Mu homology domain, subdomain B"/>
    <property type="match status" value="2"/>
</dbReference>
<dbReference type="Pfam" id="PF00928">
    <property type="entry name" value="Adap_comp_sub"/>
    <property type="match status" value="1"/>
</dbReference>
<evidence type="ECO:0000313" key="8">
    <source>
        <dbReference type="EMBL" id="CAK8697301.1"/>
    </source>
</evidence>
<dbReference type="EMBL" id="CAWYQH010000163">
    <property type="protein sequence ID" value="CAK8697301.1"/>
    <property type="molecule type" value="Genomic_DNA"/>
</dbReference>